<keyword evidence="2 6" id="KW-0489">Methyltransferase</keyword>
<keyword evidence="1 6" id="KW-0963">Cytoplasm</keyword>
<dbReference type="GO" id="GO:0005737">
    <property type="term" value="C:cytoplasm"/>
    <property type="evidence" value="ECO:0007669"/>
    <property type="project" value="UniProtKB-SubCell"/>
</dbReference>
<proteinExistence type="inferred from homology"/>
<comment type="caution">
    <text evidence="9">The sequence shown here is derived from an EMBL/GenBank/DDBJ whole genome shotgun (WGS) entry which is preliminary data.</text>
</comment>
<keyword evidence="5 6" id="KW-0819">tRNA processing</keyword>
<evidence type="ECO:0000313" key="10">
    <source>
        <dbReference type="Proteomes" id="UP000218775"/>
    </source>
</evidence>
<evidence type="ECO:0000256" key="1">
    <source>
        <dbReference type="ARBA" id="ARBA00022490"/>
    </source>
</evidence>
<dbReference type="InterPro" id="IPR029026">
    <property type="entry name" value="tRNA_m1G_MTases_N"/>
</dbReference>
<evidence type="ECO:0000256" key="3">
    <source>
        <dbReference type="ARBA" id="ARBA00022679"/>
    </source>
</evidence>
<dbReference type="GO" id="GO:0141098">
    <property type="term" value="F:tRNA (cytidine(34)-2'-O)-methyltransferase activity"/>
    <property type="evidence" value="ECO:0007669"/>
    <property type="project" value="RHEA"/>
</dbReference>
<dbReference type="HAMAP" id="MF_01885">
    <property type="entry name" value="tRNA_methyltr_TrmL"/>
    <property type="match status" value="1"/>
</dbReference>
<dbReference type="InterPro" id="IPR029028">
    <property type="entry name" value="Alpha/beta_knot_MTases"/>
</dbReference>
<dbReference type="EMBL" id="NVUK01000029">
    <property type="protein sequence ID" value="PCI76393.1"/>
    <property type="molecule type" value="Genomic_DNA"/>
</dbReference>
<sequence>MQIVLFEPEIPQNTGNIIRTCSVTGTGLVLVHPLGFSFDSKQLKRARLDYLSEVDITHVYDFEAFLKKRERENLVFFSSKASQPFSSITYNSESCLIFGSETQGLPASVTEQYADRLVTIPMIPDRRCLNLATSAGIGIYHALFQQDFKPLVNCNAV</sequence>
<evidence type="ECO:0000256" key="7">
    <source>
        <dbReference type="PIRSR" id="PIRSR029256-1"/>
    </source>
</evidence>
<dbReference type="Gene3D" id="3.40.1280.10">
    <property type="match status" value="1"/>
</dbReference>
<gene>
    <name evidence="9" type="ORF">COB21_04425</name>
</gene>
<keyword evidence="4 6" id="KW-0949">S-adenosyl-L-methionine</keyword>
<evidence type="ECO:0000256" key="4">
    <source>
        <dbReference type="ARBA" id="ARBA00022691"/>
    </source>
</evidence>
<dbReference type="InterPro" id="IPR016914">
    <property type="entry name" value="TrmL"/>
</dbReference>
<evidence type="ECO:0000256" key="5">
    <source>
        <dbReference type="ARBA" id="ARBA00022694"/>
    </source>
</evidence>
<dbReference type="Proteomes" id="UP000218775">
    <property type="component" value="Unassembled WGS sequence"/>
</dbReference>
<keyword evidence="3 6" id="KW-0808">Transferase</keyword>
<dbReference type="PANTHER" id="PTHR42971">
    <property type="entry name" value="TRNA (CYTIDINE(34)-2'-O)-METHYLTRANSFERASE"/>
    <property type="match status" value="1"/>
</dbReference>
<dbReference type="SUPFAM" id="SSF75217">
    <property type="entry name" value="alpha/beta knot"/>
    <property type="match status" value="1"/>
</dbReference>
<accession>A0A2A4X1C3</accession>
<comment type="caution">
    <text evidence="6">Lacks conserved residue(s) required for the propagation of feature annotation.</text>
</comment>
<comment type="similarity">
    <text evidence="6">Belongs to the class IV-like SAM-binding methyltransferase superfamily. RNA methyltransferase TrmH family. TrmL subfamily.</text>
</comment>
<feature type="binding site" evidence="6 7">
    <location>
        <position position="120"/>
    </location>
    <ligand>
        <name>S-adenosyl-L-methionine</name>
        <dbReference type="ChEBI" id="CHEBI:59789"/>
    </ligand>
</feature>
<dbReference type="PIRSF" id="PIRSF029256">
    <property type="entry name" value="SpoU_TrmH_prd"/>
    <property type="match status" value="1"/>
</dbReference>
<comment type="function">
    <text evidence="6">Could methylate the ribose at the nucleotide 34 wobble position in tRNA.</text>
</comment>
<dbReference type="CDD" id="cd18094">
    <property type="entry name" value="SpoU-like_TrmL"/>
    <property type="match status" value="1"/>
</dbReference>
<evidence type="ECO:0000259" key="8">
    <source>
        <dbReference type="Pfam" id="PF00588"/>
    </source>
</evidence>
<dbReference type="GO" id="GO:0141102">
    <property type="term" value="F:tRNA (5-carboxymethylaminomethyluridine(34)-2'-O)-methyltransferase activity"/>
    <property type="evidence" value="ECO:0007669"/>
    <property type="project" value="RHEA"/>
</dbReference>
<dbReference type="GO" id="GO:0003723">
    <property type="term" value="F:RNA binding"/>
    <property type="evidence" value="ECO:0007669"/>
    <property type="project" value="InterPro"/>
</dbReference>
<feature type="domain" description="tRNA/rRNA methyltransferase SpoU type" evidence="8">
    <location>
        <begin position="2"/>
        <end position="140"/>
    </location>
</feature>
<dbReference type="InterPro" id="IPR001537">
    <property type="entry name" value="SpoU_MeTrfase"/>
</dbReference>
<dbReference type="Pfam" id="PF00588">
    <property type="entry name" value="SpoU_methylase"/>
    <property type="match status" value="1"/>
</dbReference>
<comment type="subcellular location">
    <subcellularLocation>
        <location evidence="6">Cytoplasm</location>
    </subcellularLocation>
</comment>
<dbReference type="EC" id="2.1.1.207" evidence="6"/>
<reference evidence="10" key="1">
    <citation type="submission" date="2017-08" db="EMBL/GenBank/DDBJ databases">
        <title>A dynamic microbial community with high functional redundancy inhabits the cold, oxic subseafloor aquifer.</title>
        <authorList>
            <person name="Tully B.J."/>
            <person name="Wheat C.G."/>
            <person name="Glazer B.T."/>
            <person name="Huber J.A."/>
        </authorList>
    </citation>
    <scope>NUCLEOTIDE SEQUENCE [LARGE SCALE GENOMIC DNA]</scope>
</reference>
<feature type="binding site" evidence="6 7">
    <location>
        <position position="99"/>
    </location>
    <ligand>
        <name>S-adenosyl-L-methionine</name>
        <dbReference type="ChEBI" id="CHEBI:59789"/>
    </ligand>
</feature>
<dbReference type="AlphaFoldDB" id="A0A2A4X1C3"/>
<protein>
    <recommendedName>
        <fullName evidence="6">Putative tRNA (cytidine(34)-2'-O)-methyltransferase</fullName>
        <ecNumber evidence="6">2.1.1.207</ecNumber>
    </recommendedName>
    <alternativeName>
        <fullName evidence="6">tRNA (cytidine/uridine-2'-O-)-methyltransferase</fullName>
    </alternativeName>
</protein>
<evidence type="ECO:0000313" key="9">
    <source>
        <dbReference type="EMBL" id="PCI76393.1"/>
    </source>
</evidence>
<dbReference type="PANTHER" id="PTHR42971:SF1">
    <property type="entry name" value="TRNA (CYTIDINE(34)-2'-O)-METHYLTRANSFERASE"/>
    <property type="match status" value="1"/>
</dbReference>
<dbReference type="GO" id="GO:0002130">
    <property type="term" value="P:wobble position ribose methylation"/>
    <property type="evidence" value="ECO:0007669"/>
    <property type="project" value="TreeGrafter"/>
</dbReference>
<name>A0A2A4X1C3_UNCAE</name>
<organism evidence="9 10">
    <name type="scientific">Aerophobetes bacterium</name>
    <dbReference type="NCBI Taxonomy" id="2030807"/>
    <lineage>
        <taxon>Bacteria</taxon>
        <taxon>Candidatus Aerophobota</taxon>
    </lineage>
</organism>
<comment type="catalytic activity">
    <reaction evidence="6">
        <text>cytidine(34) in tRNA + S-adenosyl-L-methionine = 2'-O-methylcytidine(34) in tRNA + S-adenosyl-L-homocysteine + H(+)</text>
        <dbReference type="Rhea" id="RHEA:43084"/>
        <dbReference type="Rhea" id="RHEA-COMP:10331"/>
        <dbReference type="Rhea" id="RHEA-COMP:10332"/>
        <dbReference type="ChEBI" id="CHEBI:15378"/>
        <dbReference type="ChEBI" id="CHEBI:57856"/>
        <dbReference type="ChEBI" id="CHEBI:59789"/>
        <dbReference type="ChEBI" id="CHEBI:74495"/>
        <dbReference type="ChEBI" id="CHEBI:82748"/>
        <dbReference type="EC" id="2.1.1.207"/>
    </reaction>
</comment>
<evidence type="ECO:0000256" key="6">
    <source>
        <dbReference type="HAMAP-Rule" id="MF_01885"/>
    </source>
</evidence>
<evidence type="ECO:0000256" key="2">
    <source>
        <dbReference type="ARBA" id="ARBA00022603"/>
    </source>
</evidence>
<comment type="catalytic activity">
    <reaction evidence="6">
        <text>5-carboxymethylaminomethyluridine(34) in tRNA(Leu) + S-adenosyl-L-methionine = 5-carboxymethylaminomethyl-2'-O-methyluridine(34) in tRNA(Leu) + S-adenosyl-L-homocysteine + H(+)</text>
        <dbReference type="Rhea" id="RHEA:43088"/>
        <dbReference type="Rhea" id="RHEA-COMP:10333"/>
        <dbReference type="Rhea" id="RHEA-COMP:10334"/>
        <dbReference type="ChEBI" id="CHEBI:15378"/>
        <dbReference type="ChEBI" id="CHEBI:57856"/>
        <dbReference type="ChEBI" id="CHEBI:59789"/>
        <dbReference type="ChEBI" id="CHEBI:74508"/>
        <dbReference type="ChEBI" id="CHEBI:74511"/>
        <dbReference type="EC" id="2.1.1.207"/>
    </reaction>
</comment>